<keyword evidence="2" id="KW-1133">Transmembrane helix</keyword>
<evidence type="ECO:0000256" key="2">
    <source>
        <dbReference type="SAM" id="Phobius"/>
    </source>
</evidence>
<dbReference type="Proteomes" id="UP000492821">
    <property type="component" value="Unassembled WGS sequence"/>
</dbReference>
<accession>A0A7E4WCP3</accession>
<evidence type="ECO:0000256" key="1">
    <source>
        <dbReference type="SAM" id="MobiDB-lite"/>
    </source>
</evidence>
<sequence length="119" mass="13072">MAANRSYDDIIATFTHIFNTLPPNDKPEDLLSTTTALAQNVLRIFWPGAVFGFILLIVTIFAILVNTIALLVFVIRWSPLKKPVVHLTPGKTFNVAVSQPPQEERPSGPTPVPTPTPVQ</sequence>
<keyword evidence="2" id="KW-0812">Transmembrane</keyword>
<feature type="region of interest" description="Disordered" evidence="1">
    <location>
        <begin position="96"/>
        <end position="119"/>
    </location>
</feature>
<evidence type="ECO:0000313" key="3">
    <source>
        <dbReference type="Proteomes" id="UP000492821"/>
    </source>
</evidence>
<reference evidence="4" key="2">
    <citation type="submission" date="2020-10" db="UniProtKB">
        <authorList>
            <consortium name="WormBaseParasite"/>
        </authorList>
    </citation>
    <scope>IDENTIFICATION</scope>
</reference>
<evidence type="ECO:0000313" key="4">
    <source>
        <dbReference type="WBParaSite" id="Pan_g9098.t1"/>
    </source>
</evidence>
<feature type="compositionally biased region" description="Pro residues" evidence="1">
    <location>
        <begin position="108"/>
        <end position="119"/>
    </location>
</feature>
<organism evidence="3 4">
    <name type="scientific">Panagrellus redivivus</name>
    <name type="common">Microworm</name>
    <dbReference type="NCBI Taxonomy" id="6233"/>
    <lineage>
        <taxon>Eukaryota</taxon>
        <taxon>Metazoa</taxon>
        <taxon>Ecdysozoa</taxon>
        <taxon>Nematoda</taxon>
        <taxon>Chromadorea</taxon>
        <taxon>Rhabditida</taxon>
        <taxon>Tylenchina</taxon>
        <taxon>Panagrolaimomorpha</taxon>
        <taxon>Panagrolaimoidea</taxon>
        <taxon>Panagrolaimidae</taxon>
        <taxon>Panagrellus</taxon>
    </lineage>
</organism>
<protein>
    <submittedName>
        <fullName evidence="4">SEA domain-containing protein</fullName>
    </submittedName>
</protein>
<feature type="transmembrane region" description="Helical" evidence="2">
    <location>
        <begin position="50"/>
        <end position="75"/>
    </location>
</feature>
<dbReference type="AlphaFoldDB" id="A0A7E4WCP3"/>
<name>A0A7E4WCP3_PANRE</name>
<keyword evidence="2" id="KW-0472">Membrane</keyword>
<dbReference type="WBParaSite" id="Pan_g9098.t1">
    <property type="protein sequence ID" value="Pan_g9098.t1"/>
    <property type="gene ID" value="Pan_g9098"/>
</dbReference>
<reference evidence="3" key="1">
    <citation type="journal article" date="2013" name="Genetics">
        <title>The draft genome and transcriptome of Panagrellus redivivus are shaped by the harsh demands of a free-living lifestyle.</title>
        <authorList>
            <person name="Srinivasan J."/>
            <person name="Dillman A.R."/>
            <person name="Macchietto M.G."/>
            <person name="Heikkinen L."/>
            <person name="Lakso M."/>
            <person name="Fracchia K.M."/>
            <person name="Antoshechkin I."/>
            <person name="Mortazavi A."/>
            <person name="Wong G."/>
            <person name="Sternberg P.W."/>
        </authorList>
    </citation>
    <scope>NUCLEOTIDE SEQUENCE [LARGE SCALE GENOMIC DNA]</scope>
    <source>
        <strain evidence="3">MT8872</strain>
    </source>
</reference>
<proteinExistence type="predicted"/>
<keyword evidence="3" id="KW-1185">Reference proteome</keyword>